<evidence type="ECO:0000256" key="9">
    <source>
        <dbReference type="ARBA" id="ARBA00023303"/>
    </source>
</evidence>
<evidence type="ECO:0000313" key="13">
    <source>
        <dbReference type="Proteomes" id="UP000008221"/>
    </source>
</evidence>
<evidence type="ECO:0000256" key="2">
    <source>
        <dbReference type="ARBA" id="ARBA00022448"/>
    </source>
</evidence>
<feature type="transmembrane region" description="Helical" evidence="11">
    <location>
        <begin position="270"/>
        <end position="292"/>
    </location>
</feature>
<dbReference type="GO" id="GO:0034707">
    <property type="term" value="C:chloride channel complex"/>
    <property type="evidence" value="ECO:0007669"/>
    <property type="project" value="UniProtKB-KW"/>
</dbReference>
<dbReference type="PANTHER" id="PTHR43427:SF6">
    <property type="entry name" value="CHLORIDE CHANNEL PROTEIN CLC-E"/>
    <property type="match status" value="1"/>
</dbReference>
<feature type="transmembrane region" description="Helical" evidence="11">
    <location>
        <begin position="312"/>
        <end position="332"/>
    </location>
</feature>
<dbReference type="InterPro" id="IPR050368">
    <property type="entry name" value="ClC-type_chloride_channel"/>
</dbReference>
<feature type="transmembrane region" description="Helical" evidence="11">
    <location>
        <begin position="96"/>
        <end position="115"/>
    </location>
</feature>
<dbReference type="SUPFAM" id="SSF81340">
    <property type="entry name" value="Clc chloride channel"/>
    <property type="match status" value="1"/>
</dbReference>
<proteinExistence type="predicted"/>
<dbReference type="InParanoid" id="A0LQV7"/>
<dbReference type="PRINTS" id="PR00762">
    <property type="entry name" value="CLCHANNEL"/>
</dbReference>
<feature type="region of interest" description="Disordered" evidence="10">
    <location>
        <begin position="500"/>
        <end position="519"/>
    </location>
</feature>
<evidence type="ECO:0000256" key="1">
    <source>
        <dbReference type="ARBA" id="ARBA00004141"/>
    </source>
</evidence>
<reference evidence="12 13" key="1">
    <citation type="journal article" date="2009" name="Genome Res.">
        <title>Complete genome of the cellulolytic thermophile Acidothermus cellulolyticus 11B provides insights into its ecophysiological and evolutionary adaptations.</title>
        <authorList>
            <person name="Barabote R.D."/>
            <person name="Xie G."/>
            <person name="Leu D.H."/>
            <person name="Normand P."/>
            <person name="Necsulea A."/>
            <person name="Daubin V."/>
            <person name="Medigue C."/>
            <person name="Adney W.S."/>
            <person name="Xu X.C."/>
            <person name="Lapidus A."/>
            <person name="Parales R.E."/>
            <person name="Detter C."/>
            <person name="Pujic P."/>
            <person name="Bruce D."/>
            <person name="Lavire C."/>
            <person name="Challacombe J.F."/>
            <person name="Brettin T.S."/>
            <person name="Berry A.M."/>
        </authorList>
    </citation>
    <scope>NUCLEOTIDE SEQUENCE [LARGE SCALE GENOMIC DNA]</scope>
    <source>
        <strain evidence="13">ATCC 43068 / DSM 8971 / 11B</strain>
    </source>
</reference>
<dbReference type="HOGENOM" id="CLU_015263_5_2_11"/>
<dbReference type="EMBL" id="CP000481">
    <property type="protein sequence ID" value="ABK51817.1"/>
    <property type="molecule type" value="Genomic_DNA"/>
</dbReference>
<evidence type="ECO:0000256" key="8">
    <source>
        <dbReference type="ARBA" id="ARBA00023214"/>
    </source>
</evidence>
<dbReference type="CDD" id="cd00400">
    <property type="entry name" value="Voltage_gated_ClC"/>
    <property type="match status" value="1"/>
</dbReference>
<sequence length="587" mass="60925">MNEVDSYAGRRDAESSWRAFGYRAFASAPLRLTSATANWLRSSRLGTVAVAFLVGTGAGLGAVGFRWLIFTVTWLVTGHKEFGQAGHIGSSHLPALGVWFLLLIPAVGGLLYGPLIQRFAPEARGHGVPEVMIAVAENGGRIRSQVTVVKALASALCIGTGGSVGREGPIVQIGSAFASSIGQIVRLPESRLRILVACGAAGGISATFNAPMTGVLFGFELILREFSIGALLPIIVSAVLADIVGRAFFGSGPILSQVPHYLVLPHDMDFILVGVLGLIAAVIGVGFKSALYRIEDVCDRVWGNRPEWARPAVGGIVLGVLLLALPQLYGVGYPVMDKAVAGQYALWFLLLLMVGKIVAASLTIGIGGSGGVFAPSLFIGATAGTAFGAVAEHLFGPQVGSPAIYGIIAMGAVFAAAARAPLTAIASVIEMTGNFTLTLPVMLAVGLAAGLSKRLTYGTIYTTKLLRRGIDIERPKSSSMLQVLTVADVMQPLTVLDGQGRLQPAGASGEADGRAAVDPSTTLRAGDRVLVLVPVPSRDASAKDGEEESHDDVRGATAEEDHVSAVPTLDAVDLPDGGRSDSHVVLR</sequence>
<dbReference type="OrthoDB" id="9767361at2"/>
<accession>A0LQV7</accession>
<feature type="transmembrane region" description="Helical" evidence="11">
    <location>
        <begin position="403"/>
        <end position="429"/>
    </location>
</feature>
<dbReference type="Pfam" id="PF00654">
    <property type="entry name" value="Voltage_CLC"/>
    <property type="match status" value="1"/>
</dbReference>
<feature type="transmembrane region" description="Helical" evidence="11">
    <location>
        <begin position="344"/>
        <end position="366"/>
    </location>
</feature>
<dbReference type="STRING" id="351607.Acel_0041"/>
<evidence type="ECO:0000256" key="11">
    <source>
        <dbReference type="SAM" id="Phobius"/>
    </source>
</evidence>
<feature type="transmembrane region" description="Helical" evidence="11">
    <location>
        <begin position="372"/>
        <end position="391"/>
    </location>
</feature>
<feature type="compositionally biased region" description="Basic and acidic residues" evidence="10">
    <location>
        <begin position="576"/>
        <end position="587"/>
    </location>
</feature>
<feature type="transmembrane region" description="Helical" evidence="11">
    <location>
        <begin position="228"/>
        <end position="249"/>
    </location>
</feature>
<dbReference type="PANTHER" id="PTHR43427">
    <property type="entry name" value="CHLORIDE CHANNEL PROTEIN CLC-E"/>
    <property type="match status" value="1"/>
</dbReference>
<feature type="transmembrane region" description="Helical" evidence="11">
    <location>
        <begin position="435"/>
        <end position="452"/>
    </location>
</feature>
<organism evidence="12 13">
    <name type="scientific">Acidothermus cellulolyticus (strain ATCC 43068 / DSM 8971 / 11B)</name>
    <dbReference type="NCBI Taxonomy" id="351607"/>
    <lineage>
        <taxon>Bacteria</taxon>
        <taxon>Bacillati</taxon>
        <taxon>Actinomycetota</taxon>
        <taxon>Actinomycetes</taxon>
        <taxon>Acidothermales</taxon>
        <taxon>Acidothermaceae</taxon>
        <taxon>Acidothermus</taxon>
    </lineage>
</organism>
<keyword evidence="9" id="KW-0407">Ion channel</keyword>
<protein>
    <submittedName>
        <fullName evidence="12">Cl-channel, voltage-gated family protein</fullName>
    </submittedName>
</protein>
<evidence type="ECO:0000256" key="6">
    <source>
        <dbReference type="ARBA" id="ARBA00023136"/>
    </source>
</evidence>
<dbReference type="KEGG" id="ace:Acel_0041"/>
<evidence type="ECO:0000256" key="10">
    <source>
        <dbReference type="SAM" id="MobiDB-lite"/>
    </source>
</evidence>
<dbReference type="RefSeq" id="WP_011718881.1">
    <property type="nucleotide sequence ID" value="NC_008578.1"/>
</dbReference>
<keyword evidence="7" id="KW-0869">Chloride channel</keyword>
<dbReference type="InterPro" id="IPR014743">
    <property type="entry name" value="Cl-channel_core"/>
</dbReference>
<evidence type="ECO:0000313" key="12">
    <source>
        <dbReference type="EMBL" id="ABK51817.1"/>
    </source>
</evidence>
<keyword evidence="13" id="KW-1185">Reference proteome</keyword>
<evidence type="ECO:0000256" key="4">
    <source>
        <dbReference type="ARBA" id="ARBA00022989"/>
    </source>
</evidence>
<evidence type="ECO:0000256" key="5">
    <source>
        <dbReference type="ARBA" id="ARBA00023065"/>
    </source>
</evidence>
<keyword evidence="4 11" id="KW-1133">Transmembrane helix</keyword>
<dbReference type="AlphaFoldDB" id="A0LQV7"/>
<gene>
    <name evidence="12" type="ordered locus">Acel_0041</name>
</gene>
<dbReference type="GO" id="GO:0005254">
    <property type="term" value="F:chloride channel activity"/>
    <property type="evidence" value="ECO:0007669"/>
    <property type="project" value="UniProtKB-KW"/>
</dbReference>
<dbReference type="eggNOG" id="COG0038">
    <property type="taxonomic scope" value="Bacteria"/>
</dbReference>
<feature type="transmembrane region" description="Helical" evidence="11">
    <location>
        <begin position="48"/>
        <end position="76"/>
    </location>
</feature>
<keyword evidence="2" id="KW-0813">Transport</keyword>
<feature type="compositionally biased region" description="Basic and acidic residues" evidence="10">
    <location>
        <begin position="551"/>
        <end position="563"/>
    </location>
</feature>
<feature type="region of interest" description="Disordered" evidence="10">
    <location>
        <begin position="536"/>
        <end position="587"/>
    </location>
</feature>
<evidence type="ECO:0000256" key="7">
    <source>
        <dbReference type="ARBA" id="ARBA00023173"/>
    </source>
</evidence>
<dbReference type="Gene3D" id="1.10.3080.10">
    <property type="entry name" value="Clc chloride channel"/>
    <property type="match status" value="1"/>
</dbReference>
<keyword evidence="6 11" id="KW-0472">Membrane</keyword>
<dbReference type="InterPro" id="IPR001807">
    <property type="entry name" value="ClC"/>
</dbReference>
<dbReference type="Proteomes" id="UP000008221">
    <property type="component" value="Chromosome"/>
</dbReference>
<keyword evidence="8" id="KW-0868">Chloride</keyword>
<name>A0LQV7_ACIC1</name>
<dbReference type="FunCoup" id="A0LQV7">
    <property type="interactions" value="191"/>
</dbReference>
<evidence type="ECO:0000256" key="3">
    <source>
        <dbReference type="ARBA" id="ARBA00022692"/>
    </source>
</evidence>
<keyword evidence="5" id="KW-0406">Ion transport</keyword>
<keyword evidence="3 11" id="KW-0812">Transmembrane</keyword>
<comment type="subcellular location">
    <subcellularLocation>
        <location evidence="1">Membrane</location>
        <topology evidence="1">Multi-pass membrane protein</topology>
    </subcellularLocation>
</comment>